<evidence type="ECO:0000313" key="2">
    <source>
        <dbReference type="EMBL" id="CAC5344497.1"/>
    </source>
</evidence>
<organism evidence="2 3">
    <name type="scientific">Planktothrix rubescens CCAP 1459/22</name>
    <dbReference type="NCBI Taxonomy" id="329571"/>
    <lineage>
        <taxon>Bacteria</taxon>
        <taxon>Bacillati</taxon>
        <taxon>Cyanobacteriota</taxon>
        <taxon>Cyanophyceae</taxon>
        <taxon>Oscillatoriophycideae</taxon>
        <taxon>Oscillatoriales</taxon>
        <taxon>Microcoleaceae</taxon>
        <taxon>Planktothrix</taxon>
    </lineage>
</organism>
<reference evidence="2" key="1">
    <citation type="submission" date="2020-05" db="EMBL/GenBank/DDBJ databases">
        <authorList>
            <consortium name="Genoscope - CEA"/>
            <person name="William W."/>
        </authorList>
    </citation>
    <scope>NUCLEOTIDE SEQUENCE [LARGE SCALE GENOMIC DNA]</scope>
    <source>
        <strain evidence="2">PCC 7821</strain>
    </source>
</reference>
<dbReference type="AlphaFoldDB" id="A0A6J7ZPJ7"/>
<dbReference type="Proteomes" id="UP000196521">
    <property type="component" value="Chromosome"/>
</dbReference>
<accession>A0A6J7ZPJ7</accession>
<gene>
    <name evidence="2" type="ORF">PLAN_40912</name>
</gene>
<proteinExistence type="predicted"/>
<dbReference type="EMBL" id="LR812490">
    <property type="protein sequence ID" value="CAC5344497.1"/>
    <property type="molecule type" value="Genomic_DNA"/>
</dbReference>
<feature type="region of interest" description="Disordered" evidence="1">
    <location>
        <begin position="105"/>
        <end position="128"/>
    </location>
</feature>
<sequence length="128" mass="14788">MNTAIWPVYLLAVGRQRDSFAIKFRREILGLILVSPHRWHSFLLVVGKIVFLEIYTVKDSRRLSFLPKQKLWLKGGYLTGHDNFNWGFGGRGDLAPTCFNDDGDDRDHDHDHDCGGDHHGYEHSPRKD</sequence>
<name>A0A6J7ZPJ7_PLARU</name>
<evidence type="ECO:0000256" key="1">
    <source>
        <dbReference type="SAM" id="MobiDB-lite"/>
    </source>
</evidence>
<comment type="caution">
    <text evidence="2">The sequence shown here is derived from an EMBL/GenBank/DDBJ whole genome shotgun (WGS) entry which is preliminary data.</text>
</comment>
<dbReference type="EMBL" id="CZCZ02000014">
    <property type="protein sequence ID" value="CAC5344497.1"/>
    <property type="molecule type" value="Genomic_DNA"/>
</dbReference>
<evidence type="ECO:0000313" key="3">
    <source>
        <dbReference type="Proteomes" id="UP000196521"/>
    </source>
</evidence>
<keyword evidence="3" id="KW-1185">Reference proteome</keyword>
<protein>
    <submittedName>
        <fullName evidence="2">Uncharacterized protein</fullName>
    </submittedName>
</protein>